<sequence length="309" mass="36081">MKALGDIYLYPLVGLWGVLFLVSIIGNTLVCLRFARRNQLLGVKPFYFCSLAIADLIFTIATLFYVLNAILPNRLFEHFSCKMFYYIINTSHGASVLNLLLLTYSRYMAVTRPLKAYTQSQGVAKRVGGVWVLALLPYAPLWHIYSVKSDVRLHNGHCEQKTFNNDFISVYYALVIVLMYCAPLACMCTAYVRISTHLRDRNIPNMVNNYRKRAFKLLVTLALLLFILWTPFNVMLFLIFVLKIDFKYRELLWGVSSLLILLNSSLNPWLYIKASRTSSRIQLRLKKKQRHRMTVRHHRRKYVVNSYNR</sequence>
<feature type="transmembrane region" description="Helical" evidence="8">
    <location>
        <begin position="12"/>
        <end position="34"/>
    </location>
</feature>
<dbReference type="OMA" id="YTINTSH"/>
<feature type="transmembrane region" description="Helical" evidence="8">
    <location>
        <begin position="170"/>
        <end position="194"/>
    </location>
</feature>
<dbReference type="PRINTS" id="PR00237">
    <property type="entry name" value="GPCRRHODOPSN"/>
</dbReference>
<keyword evidence="7" id="KW-0807">Transducer</keyword>
<dbReference type="PANTHER" id="PTHR45695:SF9">
    <property type="entry name" value="LEUCOKININ RECEPTOR"/>
    <property type="match status" value="1"/>
</dbReference>
<feature type="transmembrane region" description="Helical" evidence="8">
    <location>
        <begin position="251"/>
        <end position="272"/>
    </location>
</feature>
<keyword evidence="4" id="KW-0297">G-protein coupled receptor</keyword>
<dbReference type="InParanoid" id="A7RKE1"/>
<evidence type="ECO:0000256" key="3">
    <source>
        <dbReference type="ARBA" id="ARBA00022989"/>
    </source>
</evidence>
<dbReference type="CDD" id="cd00637">
    <property type="entry name" value="7tm_classA_rhodopsin-like"/>
    <property type="match status" value="1"/>
</dbReference>
<dbReference type="PANTHER" id="PTHR45695">
    <property type="entry name" value="LEUCOKININ RECEPTOR-RELATED"/>
    <property type="match status" value="1"/>
</dbReference>
<reference evidence="10 11" key="1">
    <citation type="journal article" date="2007" name="Science">
        <title>Sea anemone genome reveals ancestral eumetazoan gene repertoire and genomic organization.</title>
        <authorList>
            <person name="Putnam N.H."/>
            <person name="Srivastava M."/>
            <person name="Hellsten U."/>
            <person name="Dirks B."/>
            <person name="Chapman J."/>
            <person name="Salamov A."/>
            <person name="Terry A."/>
            <person name="Shapiro H."/>
            <person name="Lindquist E."/>
            <person name="Kapitonov V.V."/>
            <person name="Jurka J."/>
            <person name="Genikhovich G."/>
            <person name="Grigoriev I.V."/>
            <person name="Lucas S.M."/>
            <person name="Steele R.E."/>
            <person name="Finnerty J.R."/>
            <person name="Technau U."/>
            <person name="Martindale M.Q."/>
            <person name="Rokhsar D.S."/>
        </authorList>
    </citation>
    <scope>NUCLEOTIDE SEQUENCE [LARGE SCALE GENOMIC DNA]</scope>
    <source>
        <strain evidence="11">CH2 X CH6</strain>
    </source>
</reference>
<feature type="transmembrane region" description="Helical" evidence="8">
    <location>
        <begin position="83"/>
        <end position="102"/>
    </location>
</feature>
<dbReference type="Gene3D" id="1.20.1070.10">
    <property type="entry name" value="Rhodopsin 7-helix transmembrane proteins"/>
    <property type="match status" value="1"/>
</dbReference>
<feature type="transmembrane region" description="Helical" evidence="8">
    <location>
        <begin position="46"/>
        <end position="71"/>
    </location>
</feature>
<dbReference type="InterPro" id="IPR000276">
    <property type="entry name" value="GPCR_Rhodpsn"/>
</dbReference>
<dbReference type="eggNOG" id="KOG4219">
    <property type="taxonomic scope" value="Eukaryota"/>
</dbReference>
<dbReference type="InterPro" id="IPR017452">
    <property type="entry name" value="GPCR_Rhodpsn_7TM"/>
</dbReference>
<dbReference type="PROSITE" id="PS50262">
    <property type="entry name" value="G_PROTEIN_RECEP_F1_2"/>
    <property type="match status" value="1"/>
</dbReference>
<keyword evidence="5 8" id="KW-0472">Membrane</keyword>
<dbReference type="GO" id="GO:0005886">
    <property type="term" value="C:plasma membrane"/>
    <property type="evidence" value="ECO:0000318"/>
    <property type="project" value="GO_Central"/>
</dbReference>
<dbReference type="HOGENOM" id="CLU_901091_0_0_1"/>
<evidence type="ECO:0000256" key="8">
    <source>
        <dbReference type="SAM" id="Phobius"/>
    </source>
</evidence>
<organism evidence="10 11">
    <name type="scientific">Nematostella vectensis</name>
    <name type="common">Starlet sea anemone</name>
    <dbReference type="NCBI Taxonomy" id="45351"/>
    <lineage>
        <taxon>Eukaryota</taxon>
        <taxon>Metazoa</taxon>
        <taxon>Cnidaria</taxon>
        <taxon>Anthozoa</taxon>
        <taxon>Hexacorallia</taxon>
        <taxon>Actiniaria</taxon>
        <taxon>Edwardsiidae</taxon>
        <taxon>Nematostella</taxon>
    </lineage>
</organism>
<dbReference type="Pfam" id="PF00001">
    <property type="entry name" value="7tm_1"/>
    <property type="match status" value="1"/>
</dbReference>
<evidence type="ECO:0000256" key="7">
    <source>
        <dbReference type="ARBA" id="ARBA00023224"/>
    </source>
</evidence>
<dbReference type="Proteomes" id="UP000001593">
    <property type="component" value="Unassembled WGS sequence"/>
</dbReference>
<dbReference type="SUPFAM" id="SSF81321">
    <property type="entry name" value="Family A G protein-coupled receptor-like"/>
    <property type="match status" value="1"/>
</dbReference>
<evidence type="ECO:0000256" key="1">
    <source>
        <dbReference type="ARBA" id="ARBA00004141"/>
    </source>
</evidence>
<dbReference type="GO" id="GO:0007218">
    <property type="term" value="P:neuropeptide signaling pathway"/>
    <property type="evidence" value="ECO:0000318"/>
    <property type="project" value="GO_Central"/>
</dbReference>
<comment type="subcellular location">
    <subcellularLocation>
        <location evidence="1">Membrane</location>
        <topology evidence="1">Multi-pass membrane protein</topology>
    </subcellularLocation>
</comment>
<name>A7RKE1_NEMVE</name>
<keyword evidence="3 8" id="KW-1133">Transmembrane helix</keyword>
<evidence type="ECO:0000259" key="9">
    <source>
        <dbReference type="PROSITE" id="PS50262"/>
    </source>
</evidence>
<dbReference type="OrthoDB" id="6076970at2759"/>
<evidence type="ECO:0000256" key="5">
    <source>
        <dbReference type="ARBA" id="ARBA00023136"/>
    </source>
</evidence>
<dbReference type="PhylomeDB" id="A7RKE1"/>
<dbReference type="STRING" id="45351.A7RKE1"/>
<feature type="transmembrane region" description="Helical" evidence="8">
    <location>
        <begin position="123"/>
        <end position="145"/>
    </location>
</feature>
<keyword evidence="11" id="KW-1185">Reference proteome</keyword>
<keyword evidence="6" id="KW-0675">Receptor</keyword>
<evidence type="ECO:0000313" key="11">
    <source>
        <dbReference type="Proteomes" id="UP000001593"/>
    </source>
</evidence>
<dbReference type="EMBL" id="DS469515">
    <property type="protein sequence ID" value="EDO48229.1"/>
    <property type="molecule type" value="Genomic_DNA"/>
</dbReference>
<gene>
    <name evidence="10" type="ORF">NEMVEDRAFT_v1g198390</name>
</gene>
<keyword evidence="2 8" id="KW-0812">Transmembrane</keyword>
<evidence type="ECO:0000256" key="6">
    <source>
        <dbReference type="ARBA" id="ARBA00023170"/>
    </source>
</evidence>
<evidence type="ECO:0000256" key="2">
    <source>
        <dbReference type="ARBA" id="ARBA00022692"/>
    </source>
</evidence>
<feature type="domain" description="G-protein coupled receptors family 1 profile" evidence="9">
    <location>
        <begin position="26"/>
        <end position="271"/>
    </location>
</feature>
<dbReference type="AlphaFoldDB" id="A7RKE1"/>
<proteinExistence type="predicted"/>
<accession>A7RKE1</accession>
<protein>
    <recommendedName>
        <fullName evidence="9">G-protein coupled receptors family 1 profile domain-containing protein</fullName>
    </recommendedName>
</protein>
<feature type="transmembrane region" description="Helical" evidence="8">
    <location>
        <begin position="215"/>
        <end position="239"/>
    </location>
</feature>
<dbReference type="KEGG" id="nve:5520386"/>
<dbReference type="GO" id="GO:0008528">
    <property type="term" value="F:G protein-coupled peptide receptor activity"/>
    <property type="evidence" value="ECO:0000318"/>
    <property type="project" value="GO_Central"/>
</dbReference>
<evidence type="ECO:0000313" key="10">
    <source>
        <dbReference type="EMBL" id="EDO48229.1"/>
    </source>
</evidence>
<evidence type="ECO:0000256" key="4">
    <source>
        <dbReference type="ARBA" id="ARBA00023040"/>
    </source>
</evidence>